<reference evidence="1" key="1">
    <citation type="journal article" date="2010" name="Science">
        <title>Plasticity of animal genome architecture unmasked by rapid evolution of a pelagic tunicate.</title>
        <authorList>
            <person name="Denoeud F."/>
            <person name="Henriet S."/>
            <person name="Mungpakdee S."/>
            <person name="Aury J.M."/>
            <person name="Da Silva C."/>
            <person name="Brinkmann H."/>
            <person name="Mikhaleva J."/>
            <person name="Olsen L.C."/>
            <person name="Jubin C."/>
            <person name="Canestro C."/>
            <person name="Bouquet J.M."/>
            <person name="Danks G."/>
            <person name="Poulain J."/>
            <person name="Campsteijn C."/>
            <person name="Adamski M."/>
            <person name="Cross I."/>
            <person name="Yadetie F."/>
            <person name="Muffato M."/>
            <person name="Louis A."/>
            <person name="Butcher S."/>
            <person name="Tsagkogeorga G."/>
            <person name="Konrad A."/>
            <person name="Singh S."/>
            <person name="Jensen M.F."/>
            <person name="Cong E.H."/>
            <person name="Eikeseth-Otteraa H."/>
            <person name="Noel B."/>
            <person name="Anthouard V."/>
            <person name="Porcel B.M."/>
            <person name="Kachouri-Lafond R."/>
            <person name="Nishino A."/>
            <person name="Ugolini M."/>
            <person name="Chourrout P."/>
            <person name="Nishida H."/>
            <person name="Aasland R."/>
            <person name="Huzurbazar S."/>
            <person name="Westhof E."/>
            <person name="Delsuc F."/>
            <person name="Lehrach H."/>
            <person name="Reinhardt R."/>
            <person name="Weissenbach J."/>
            <person name="Roy S.W."/>
            <person name="Artiguenave F."/>
            <person name="Postlethwait J.H."/>
            <person name="Manak J.R."/>
            <person name="Thompson E.M."/>
            <person name="Jaillon O."/>
            <person name="Du Pasquier L."/>
            <person name="Boudinot P."/>
            <person name="Liberles D.A."/>
            <person name="Volff J.N."/>
            <person name="Philippe H."/>
            <person name="Lenhard B."/>
            <person name="Roest Crollius H."/>
            <person name="Wincker P."/>
            <person name="Chourrout D."/>
        </authorList>
    </citation>
    <scope>NUCLEOTIDE SEQUENCE [LARGE SCALE GENOMIC DNA]</scope>
</reference>
<sequence length="131" mass="15226">MSSPKERLEYADTLRRNVDECNYSCRKAAPAKERYRINDASIIVPEVPTKTHFVQFISSYAETLESQSALLRVIGNLIKQDQYFAEHDQRREEQLNIVQNMFDGFRYSAPLQKNITSLKIPVRDNVNDLQS</sequence>
<accession>E4YUN3</accession>
<name>E4YUN3_OIKDI</name>
<dbReference type="AlphaFoldDB" id="E4YUN3"/>
<organism evidence="1">
    <name type="scientific">Oikopleura dioica</name>
    <name type="common">Tunicate</name>
    <dbReference type="NCBI Taxonomy" id="34765"/>
    <lineage>
        <taxon>Eukaryota</taxon>
        <taxon>Metazoa</taxon>
        <taxon>Chordata</taxon>
        <taxon>Tunicata</taxon>
        <taxon>Appendicularia</taxon>
        <taxon>Copelata</taxon>
        <taxon>Oikopleuridae</taxon>
        <taxon>Oikopleura</taxon>
    </lineage>
</organism>
<dbReference type="EMBL" id="FN655450">
    <property type="protein sequence ID" value="CBY39172.1"/>
    <property type="molecule type" value="Genomic_DNA"/>
</dbReference>
<dbReference type="Proteomes" id="UP000011014">
    <property type="component" value="Unassembled WGS sequence"/>
</dbReference>
<evidence type="ECO:0000313" key="1">
    <source>
        <dbReference type="EMBL" id="CBY39172.1"/>
    </source>
</evidence>
<protein>
    <submittedName>
        <fullName evidence="1">Uncharacterized protein</fullName>
    </submittedName>
</protein>
<gene>
    <name evidence="1" type="ORF">GSOID_T00019721001</name>
</gene>
<proteinExistence type="predicted"/>